<keyword evidence="2" id="KW-0408">Iron</keyword>
<keyword evidence="1" id="KW-0479">Metal-binding</keyword>
<keyword evidence="5" id="KW-1185">Reference proteome</keyword>
<evidence type="ECO:0000313" key="5">
    <source>
        <dbReference type="Proteomes" id="UP000094795"/>
    </source>
</evidence>
<dbReference type="NCBIfam" id="NF010147">
    <property type="entry name" value="PRK13623.1"/>
    <property type="match status" value="1"/>
</dbReference>
<dbReference type="FunFam" id="2.60.300.12:FF:000006">
    <property type="entry name" value="Iron-sulfur cluster assembly 2 mitochondrial"/>
    <property type="match status" value="1"/>
</dbReference>
<sequence length="111" mass="11823">MTEPAQVTLSDSAARRIREIVSAEEGKSALRVSVEGGGCSGFSYKFDLADSPAEDDIVLEKDDARVLIDQISLVYMAGSEIDFVDNLMGQSFQIHNPNAVASCGCGTSFSI</sequence>
<evidence type="ECO:0000259" key="3">
    <source>
        <dbReference type="Pfam" id="PF01521"/>
    </source>
</evidence>
<feature type="domain" description="Core" evidence="3">
    <location>
        <begin position="6"/>
        <end position="106"/>
    </location>
</feature>
<dbReference type="PANTHER" id="PTHR43011:SF1">
    <property type="entry name" value="IRON-SULFUR CLUSTER ASSEMBLY 2 HOMOLOG, MITOCHONDRIAL"/>
    <property type="match status" value="1"/>
</dbReference>
<gene>
    <name evidence="4" type="ORF">AWJ14_21065</name>
</gene>
<evidence type="ECO:0000256" key="2">
    <source>
        <dbReference type="ARBA" id="ARBA00023004"/>
    </source>
</evidence>
<dbReference type="SUPFAM" id="SSF89360">
    <property type="entry name" value="HesB-like domain"/>
    <property type="match status" value="1"/>
</dbReference>
<dbReference type="GO" id="GO:0051539">
    <property type="term" value="F:4 iron, 4 sulfur cluster binding"/>
    <property type="evidence" value="ECO:0007669"/>
    <property type="project" value="TreeGrafter"/>
</dbReference>
<dbReference type="PANTHER" id="PTHR43011">
    <property type="entry name" value="IRON-SULFUR CLUSTER ASSEMBLY 2 HOMOLOG, MITOCHONDRIAL"/>
    <property type="match status" value="1"/>
</dbReference>
<dbReference type="Pfam" id="PF01521">
    <property type="entry name" value="Fe-S_biosyn"/>
    <property type="match status" value="1"/>
</dbReference>
<evidence type="ECO:0000313" key="4">
    <source>
        <dbReference type="EMBL" id="OCW58870.1"/>
    </source>
</evidence>
<organism evidence="4 5">
    <name type="scientific">Hoeflea olei</name>
    <dbReference type="NCBI Taxonomy" id="1480615"/>
    <lineage>
        <taxon>Bacteria</taxon>
        <taxon>Pseudomonadati</taxon>
        <taxon>Pseudomonadota</taxon>
        <taxon>Alphaproteobacteria</taxon>
        <taxon>Hyphomicrobiales</taxon>
        <taxon>Rhizobiaceae</taxon>
        <taxon>Hoeflea</taxon>
    </lineage>
</organism>
<dbReference type="Gene3D" id="2.60.300.12">
    <property type="entry name" value="HesB-like domain"/>
    <property type="match status" value="1"/>
</dbReference>
<dbReference type="EMBL" id="LQZT01000003">
    <property type="protein sequence ID" value="OCW58870.1"/>
    <property type="molecule type" value="Genomic_DNA"/>
</dbReference>
<proteinExistence type="predicted"/>
<comment type="caution">
    <text evidence="4">The sequence shown here is derived from an EMBL/GenBank/DDBJ whole genome shotgun (WGS) entry which is preliminary data.</text>
</comment>
<dbReference type="GO" id="GO:0005506">
    <property type="term" value="F:iron ion binding"/>
    <property type="evidence" value="ECO:0007669"/>
    <property type="project" value="TreeGrafter"/>
</dbReference>
<name>A0A1C1YZN1_9HYPH</name>
<dbReference type="PROSITE" id="PS01152">
    <property type="entry name" value="HESB"/>
    <property type="match status" value="1"/>
</dbReference>
<protein>
    <submittedName>
        <fullName evidence="4">Heme biosynthesis protein HemY</fullName>
    </submittedName>
</protein>
<dbReference type="InterPro" id="IPR016092">
    <property type="entry name" value="ATAP"/>
</dbReference>
<dbReference type="InterPro" id="IPR035903">
    <property type="entry name" value="HesB-like_dom_sf"/>
</dbReference>
<reference evidence="4 5" key="1">
    <citation type="submission" date="2015-12" db="EMBL/GenBank/DDBJ databases">
        <authorList>
            <person name="Shamseldin A."/>
            <person name="Moawad H."/>
            <person name="Abd El-Rahim W.M."/>
            <person name="Sadowsky M.J."/>
        </authorList>
    </citation>
    <scope>NUCLEOTIDE SEQUENCE [LARGE SCALE GENOMIC DNA]</scope>
    <source>
        <strain evidence="4 5">JC234</strain>
    </source>
</reference>
<accession>A0A1C1YZN1</accession>
<dbReference type="Proteomes" id="UP000094795">
    <property type="component" value="Unassembled WGS sequence"/>
</dbReference>
<dbReference type="AlphaFoldDB" id="A0A1C1YZN1"/>
<dbReference type="STRING" id="1480615.AWJ14_21065"/>
<evidence type="ECO:0000256" key="1">
    <source>
        <dbReference type="ARBA" id="ARBA00022723"/>
    </source>
</evidence>
<dbReference type="GO" id="GO:1990229">
    <property type="term" value="C:iron-sulfur cluster assembly complex"/>
    <property type="evidence" value="ECO:0007669"/>
    <property type="project" value="UniProtKB-ARBA"/>
</dbReference>
<dbReference type="GO" id="GO:0051537">
    <property type="term" value="F:2 iron, 2 sulfur cluster binding"/>
    <property type="evidence" value="ECO:0007669"/>
    <property type="project" value="TreeGrafter"/>
</dbReference>
<dbReference type="GO" id="GO:0016226">
    <property type="term" value="P:iron-sulfur cluster assembly"/>
    <property type="evidence" value="ECO:0007669"/>
    <property type="project" value="InterPro"/>
</dbReference>
<dbReference type="InterPro" id="IPR000361">
    <property type="entry name" value="ATAP_core_dom"/>
</dbReference>
<dbReference type="OrthoDB" id="9801228at2"/>
<dbReference type="RefSeq" id="WP_066175427.1">
    <property type="nucleotide sequence ID" value="NZ_LQZT01000003.1"/>
</dbReference>
<dbReference type="NCBIfam" id="TIGR00049">
    <property type="entry name" value="iron-sulfur cluster assembly accessory protein"/>
    <property type="match status" value="1"/>
</dbReference>
<dbReference type="InterPro" id="IPR017870">
    <property type="entry name" value="FeS_cluster_insertion_CS"/>
</dbReference>